<proteinExistence type="predicted"/>
<comment type="caution">
    <text evidence="1">The sequence shown here is derived from an EMBL/GenBank/DDBJ whole genome shotgun (WGS) entry which is preliminary data.</text>
</comment>
<reference evidence="1 2" key="1">
    <citation type="journal article" date="2015" name="Genome Announc.">
        <title>Genome Assemblies of Three Soil-Associated Devosia species: D. insulae, D. limi, and D. soli.</title>
        <authorList>
            <person name="Hassan Y.I."/>
            <person name="Lepp D."/>
            <person name="Zhou T."/>
        </authorList>
    </citation>
    <scope>NUCLEOTIDE SEQUENCE [LARGE SCALE GENOMIC DNA]</scope>
    <source>
        <strain evidence="1 2">DS-56</strain>
    </source>
</reference>
<protein>
    <submittedName>
        <fullName evidence="1">Uncharacterized protein</fullName>
    </submittedName>
</protein>
<organism evidence="1 2">
    <name type="scientific">Devosia insulae DS-56</name>
    <dbReference type="NCBI Taxonomy" id="1116389"/>
    <lineage>
        <taxon>Bacteria</taxon>
        <taxon>Pseudomonadati</taxon>
        <taxon>Pseudomonadota</taxon>
        <taxon>Alphaproteobacteria</taxon>
        <taxon>Hyphomicrobiales</taxon>
        <taxon>Devosiaceae</taxon>
        <taxon>Devosia</taxon>
    </lineage>
</organism>
<dbReference type="AlphaFoldDB" id="A0A1E5XWT7"/>
<evidence type="ECO:0000313" key="2">
    <source>
        <dbReference type="Proteomes" id="UP000095463"/>
    </source>
</evidence>
<accession>A0A1E5XWT7</accession>
<gene>
    <name evidence="1" type="ORF">VW23_008600</name>
</gene>
<evidence type="ECO:0000313" key="1">
    <source>
        <dbReference type="EMBL" id="OEO33057.1"/>
    </source>
</evidence>
<dbReference type="RefSeq" id="WP_069907830.1">
    <property type="nucleotide sequence ID" value="NZ_LAJE02000040.1"/>
</dbReference>
<dbReference type="EMBL" id="LAJE02000040">
    <property type="protein sequence ID" value="OEO33057.1"/>
    <property type="molecule type" value="Genomic_DNA"/>
</dbReference>
<sequence length="120" mass="13529">MPDVNNNSQKVFDVEKHNNERVTYLALLHGIAAIQNQKSLSAAVGDRDLHRMCAVVRSMGNPADSWALIGLVEERVGHEIDLWPDHAAVTPEDGAKREQLMERLASHRRDRIKEAAKKNR</sequence>
<name>A0A1E5XWT7_9HYPH</name>
<dbReference type="Proteomes" id="UP000095463">
    <property type="component" value="Unassembled WGS sequence"/>
</dbReference>
<keyword evidence="2" id="KW-1185">Reference proteome</keyword>